<evidence type="ECO:0000256" key="1">
    <source>
        <dbReference type="ARBA" id="ARBA00022679"/>
    </source>
</evidence>
<proteinExistence type="predicted"/>
<dbReference type="PANTHER" id="PTHR43877:SF2">
    <property type="entry name" value="AMINOALKYLPHOSPHONATE N-ACETYLTRANSFERASE-RELATED"/>
    <property type="match status" value="1"/>
</dbReference>
<keyword evidence="1 4" id="KW-0808">Transferase</keyword>
<dbReference type="Gene3D" id="3.40.630.30">
    <property type="match status" value="1"/>
</dbReference>
<dbReference type="PANTHER" id="PTHR43877">
    <property type="entry name" value="AMINOALKYLPHOSPHONATE N-ACETYLTRANSFERASE-RELATED-RELATED"/>
    <property type="match status" value="1"/>
</dbReference>
<protein>
    <submittedName>
        <fullName evidence="4">GNAT family N-acetyltransferase</fullName>
        <ecNumber evidence="4">2.3.-.-</ecNumber>
    </submittedName>
</protein>
<dbReference type="GO" id="GO:0016746">
    <property type="term" value="F:acyltransferase activity"/>
    <property type="evidence" value="ECO:0007669"/>
    <property type="project" value="UniProtKB-KW"/>
</dbReference>
<dbReference type="SUPFAM" id="SSF55729">
    <property type="entry name" value="Acyl-CoA N-acyltransferases (Nat)"/>
    <property type="match status" value="1"/>
</dbReference>
<reference evidence="4 5" key="1">
    <citation type="submission" date="2024-09" db="EMBL/GenBank/DDBJ databases">
        <authorList>
            <person name="Sun Q."/>
            <person name="Mori K."/>
        </authorList>
    </citation>
    <scope>NUCLEOTIDE SEQUENCE [LARGE SCALE GENOMIC DNA]</scope>
    <source>
        <strain evidence="4 5">NCAIM B.02336</strain>
    </source>
</reference>
<dbReference type="Proteomes" id="UP001589834">
    <property type="component" value="Unassembled WGS sequence"/>
</dbReference>
<comment type="caution">
    <text evidence="4">The sequence shown here is derived from an EMBL/GenBank/DDBJ whole genome shotgun (WGS) entry which is preliminary data.</text>
</comment>
<dbReference type="EC" id="2.3.-.-" evidence="4"/>
<dbReference type="InterPro" id="IPR000182">
    <property type="entry name" value="GNAT_dom"/>
</dbReference>
<dbReference type="CDD" id="cd04301">
    <property type="entry name" value="NAT_SF"/>
    <property type="match status" value="1"/>
</dbReference>
<dbReference type="InterPro" id="IPR050832">
    <property type="entry name" value="Bact_Acetyltransf"/>
</dbReference>
<dbReference type="PROSITE" id="PS51186">
    <property type="entry name" value="GNAT"/>
    <property type="match status" value="1"/>
</dbReference>
<gene>
    <name evidence="4" type="ORF">ACFFGG_00700</name>
</gene>
<dbReference type="EMBL" id="JBHLTN010000002">
    <property type="protein sequence ID" value="MFC0591064.1"/>
    <property type="molecule type" value="Genomic_DNA"/>
</dbReference>
<evidence type="ECO:0000313" key="5">
    <source>
        <dbReference type="Proteomes" id="UP001589834"/>
    </source>
</evidence>
<organism evidence="4 5">
    <name type="scientific">Ottowia pentelensis</name>
    <dbReference type="NCBI Taxonomy" id="511108"/>
    <lineage>
        <taxon>Bacteria</taxon>
        <taxon>Pseudomonadati</taxon>
        <taxon>Pseudomonadota</taxon>
        <taxon>Betaproteobacteria</taxon>
        <taxon>Burkholderiales</taxon>
        <taxon>Comamonadaceae</taxon>
        <taxon>Ottowia</taxon>
    </lineage>
</organism>
<name>A0ABV6PML2_9BURK</name>
<keyword evidence="5" id="KW-1185">Reference proteome</keyword>
<evidence type="ECO:0000259" key="3">
    <source>
        <dbReference type="PROSITE" id="PS51186"/>
    </source>
</evidence>
<evidence type="ECO:0000313" key="4">
    <source>
        <dbReference type="EMBL" id="MFC0591064.1"/>
    </source>
</evidence>
<sequence length="163" mass="17727">MSAATVQVRRVDYRDAADGAALVELLDAYAIDPMGGGQPLPPEVRATLCQRLAQVPLAASFIAWLGDEAVGLVNCFEGFSTFKARPLLNVHDIVVRPAHRARGVGQALLAAAERHAQERGCCKLTLEVLSGNARALRSYQRFGFAPYVLDPREGQALLMQKWL</sequence>
<feature type="domain" description="N-acetyltransferase" evidence="3">
    <location>
        <begin position="6"/>
        <end position="163"/>
    </location>
</feature>
<dbReference type="RefSeq" id="WP_377478681.1">
    <property type="nucleotide sequence ID" value="NZ_JBHLTN010000002.1"/>
</dbReference>
<dbReference type="Pfam" id="PF00583">
    <property type="entry name" value="Acetyltransf_1"/>
    <property type="match status" value="1"/>
</dbReference>
<keyword evidence="2 4" id="KW-0012">Acyltransferase</keyword>
<evidence type="ECO:0000256" key="2">
    <source>
        <dbReference type="ARBA" id="ARBA00023315"/>
    </source>
</evidence>
<accession>A0ABV6PML2</accession>
<dbReference type="InterPro" id="IPR016181">
    <property type="entry name" value="Acyl_CoA_acyltransferase"/>
</dbReference>